<evidence type="ECO:0000259" key="1">
    <source>
        <dbReference type="Pfam" id="PF01863"/>
    </source>
</evidence>
<dbReference type="RefSeq" id="WP_109727676.1">
    <property type="nucleotide sequence ID" value="NZ_QGDI01000013.1"/>
</dbReference>
<proteinExistence type="predicted"/>
<dbReference type="AlphaFoldDB" id="A0A315XY98"/>
<comment type="caution">
    <text evidence="2">The sequence shown here is derived from an EMBL/GenBank/DDBJ whole genome shotgun (WGS) entry which is preliminary data.</text>
</comment>
<sequence>MKAVSSSVRTAKTPAGCIEYTLERKKVKNINLRVRRDGTVYVSAPSRVPVREIESFIAAKCSYIKQAQEHFRSRTETAAKERRFAQGAAVMHLGRPMELCMVQSAAESVTAEGQRIVIALRDSSDLTRAERLYAKWLDGRCREVFTNLMREIYPQFAAMGVPFPQLKIRAMKARWGSCHYTKGMIVLNRYLIEAPLHCIAHVVAHEFCHFIYPNHSRDFYSLLDRVCPHWRSDKAELERLVVL</sequence>
<dbReference type="OrthoDB" id="581382at2"/>
<protein>
    <recommendedName>
        <fullName evidence="1">YgjP-like metallopeptidase domain-containing protein</fullName>
    </recommendedName>
</protein>
<dbReference type="Pfam" id="PF01863">
    <property type="entry name" value="YgjP-like"/>
    <property type="match status" value="1"/>
</dbReference>
<dbReference type="PANTHER" id="PTHR30399:SF1">
    <property type="entry name" value="UTP PYROPHOSPHATASE"/>
    <property type="match status" value="1"/>
</dbReference>
<gene>
    <name evidence="2" type="ORF">IE37_02987</name>
</gene>
<evidence type="ECO:0000313" key="3">
    <source>
        <dbReference type="Proteomes" id="UP000245720"/>
    </source>
</evidence>
<evidence type="ECO:0000313" key="2">
    <source>
        <dbReference type="EMBL" id="PWJ10629.1"/>
    </source>
</evidence>
<dbReference type="Proteomes" id="UP000245720">
    <property type="component" value="Unassembled WGS sequence"/>
</dbReference>
<organism evidence="2 3">
    <name type="scientific">Ruminococcus flavefaciens</name>
    <dbReference type="NCBI Taxonomy" id="1265"/>
    <lineage>
        <taxon>Bacteria</taxon>
        <taxon>Bacillati</taxon>
        <taxon>Bacillota</taxon>
        <taxon>Clostridia</taxon>
        <taxon>Eubacteriales</taxon>
        <taxon>Oscillospiraceae</taxon>
        <taxon>Ruminococcus</taxon>
    </lineage>
</organism>
<dbReference type="Gene3D" id="3.30.2010.10">
    <property type="entry name" value="Metalloproteases ('zincins'), catalytic domain"/>
    <property type="match status" value="1"/>
</dbReference>
<reference evidence="2 3" key="1">
    <citation type="submission" date="2018-05" db="EMBL/GenBank/DDBJ databases">
        <title>The Hungate 1000. A catalogue of reference genomes from the rumen microbiome.</title>
        <authorList>
            <person name="Kelly W."/>
        </authorList>
    </citation>
    <scope>NUCLEOTIDE SEQUENCE [LARGE SCALE GENOMIC DNA]</scope>
    <source>
        <strain evidence="2 3">SAb67</strain>
    </source>
</reference>
<dbReference type="InterPro" id="IPR053136">
    <property type="entry name" value="UTP_pyrophosphatase-like"/>
</dbReference>
<dbReference type="CDD" id="cd07344">
    <property type="entry name" value="M48_yhfN_like"/>
    <property type="match status" value="1"/>
</dbReference>
<dbReference type="PANTHER" id="PTHR30399">
    <property type="entry name" value="UNCHARACTERIZED PROTEIN YGJP"/>
    <property type="match status" value="1"/>
</dbReference>
<name>A0A315XY98_RUMFL</name>
<accession>A0A315XY98</accession>
<feature type="domain" description="YgjP-like metallopeptidase" evidence="1">
    <location>
        <begin position="28"/>
        <end position="239"/>
    </location>
</feature>
<dbReference type="EMBL" id="QGDI01000013">
    <property type="protein sequence ID" value="PWJ10629.1"/>
    <property type="molecule type" value="Genomic_DNA"/>
</dbReference>
<dbReference type="InterPro" id="IPR002725">
    <property type="entry name" value="YgjP-like_metallopeptidase"/>
</dbReference>